<dbReference type="PANTHER" id="PTHR23227">
    <property type="entry name" value="BUCENTAUR RELATED"/>
    <property type="match status" value="1"/>
</dbReference>
<evidence type="ECO:0008006" key="3">
    <source>
        <dbReference type="Google" id="ProtNLM"/>
    </source>
</evidence>
<proteinExistence type="predicted"/>
<dbReference type="PANTHER" id="PTHR23227:SF67">
    <property type="entry name" value="CRANIOFACIAL DEVELOPMENT PROTEIN 2-LIKE"/>
    <property type="match status" value="1"/>
</dbReference>
<comment type="caution">
    <text evidence="1">The sequence shown here is derived from an EMBL/GenBank/DDBJ whole genome shotgun (WGS) entry which is preliminary data.</text>
</comment>
<dbReference type="InterPro" id="IPR036691">
    <property type="entry name" value="Endo/exonu/phosph_ase_sf"/>
</dbReference>
<sequence>MLSKEAQRSLTSWEPINCRIITARFQTTHKRIKLQVIQCYAPTNNANEESKDNFYNQLQQILKTRPARDIIVFMGDMNAKVGINNSGYHLVMGKQGIGTMNENGEIFADVCADNNMVIGGTLFPHKPTHKATWVSPDHITENQIDHKCINRKFRRSLLDVPGKRGEDAGSDNHLLTAKIQLKLKRCNNPCDNRVKFNIQLFQDIGTTELYKPPYRTGSKTRAQTVAVHRDYEAANKEVKKSA</sequence>
<dbReference type="CDD" id="cd09076">
    <property type="entry name" value="L1-EN"/>
    <property type="match status" value="1"/>
</dbReference>
<dbReference type="InterPro" id="IPR027124">
    <property type="entry name" value="Swc5/CFDP1/2"/>
</dbReference>
<dbReference type="Gene3D" id="3.60.10.10">
    <property type="entry name" value="Endonuclease/exonuclease/phosphatase"/>
    <property type="match status" value="1"/>
</dbReference>
<organism evidence="1 2">
    <name type="scientific">Scophthalmus maximus</name>
    <name type="common">Turbot</name>
    <name type="synonym">Psetta maxima</name>
    <dbReference type="NCBI Taxonomy" id="52904"/>
    <lineage>
        <taxon>Eukaryota</taxon>
        <taxon>Metazoa</taxon>
        <taxon>Chordata</taxon>
        <taxon>Craniata</taxon>
        <taxon>Vertebrata</taxon>
        <taxon>Euteleostomi</taxon>
        <taxon>Actinopterygii</taxon>
        <taxon>Neopterygii</taxon>
        <taxon>Teleostei</taxon>
        <taxon>Neoteleostei</taxon>
        <taxon>Acanthomorphata</taxon>
        <taxon>Carangaria</taxon>
        <taxon>Pleuronectiformes</taxon>
        <taxon>Pleuronectoidei</taxon>
        <taxon>Scophthalmidae</taxon>
        <taxon>Scophthalmus</taxon>
    </lineage>
</organism>
<accession>A0A6A4RZK7</accession>
<dbReference type="SUPFAM" id="SSF56219">
    <property type="entry name" value="DNase I-like"/>
    <property type="match status" value="1"/>
</dbReference>
<name>A0A6A4RZK7_SCOMX</name>
<dbReference type="Proteomes" id="UP000438429">
    <property type="component" value="Unassembled WGS sequence"/>
</dbReference>
<protein>
    <recommendedName>
        <fullName evidence="3">Endonuclease/exonuclease/phosphatase domain-containing protein</fullName>
    </recommendedName>
</protein>
<dbReference type="AlphaFoldDB" id="A0A6A4RZK7"/>
<dbReference type="EMBL" id="VEVO01000019">
    <property type="protein sequence ID" value="KAF0026067.1"/>
    <property type="molecule type" value="Genomic_DNA"/>
</dbReference>
<gene>
    <name evidence="1" type="ORF">F2P81_020804</name>
</gene>
<evidence type="ECO:0000313" key="1">
    <source>
        <dbReference type="EMBL" id="KAF0026067.1"/>
    </source>
</evidence>
<evidence type="ECO:0000313" key="2">
    <source>
        <dbReference type="Proteomes" id="UP000438429"/>
    </source>
</evidence>
<reference evidence="1 2" key="1">
    <citation type="submission" date="2019-06" db="EMBL/GenBank/DDBJ databases">
        <title>Draft genomes of female and male turbot (Scophthalmus maximus).</title>
        <authorList>
            <person name="Xu H."/>
            <person name="Xu X.-W."/>
            <person name="Shao C."/>
            <person name="Chen S."/>
        </authorList>
    </citation>
    <scope>NUCLEOTIDE SEQUENCE [LARGE SCALE GENOMIC DNA]</scope>
    <source>
        <strain evidence="1">Ysfricsl-2016a</strain>
        <tissue evidence="1">Blood</tissue>
    </source>
</reference>